<feature type="transmembrane region" description="Helical" evidence="2">
    <location>
        <begin position="294"/>
        <end position="317"/>
    </location>
</feature>
<evidence type="ECO:0000313" key="5">
    <source>
        <dbReference type="Proteomes" id="UP000291116"/>
    </source>
</evidence>
<keyword evidence="2" id="KW-1133">Transmembrane helix</keyword>
<dbReference type="AlphaFoldDB" id="A0A448Z917"/>
<gene>
    <name evidence="4" type="ORF">PSNMU_V1.4_AUG-EV-PASAV3_0052740</name>
</gene>
<name>A0A448Z917_9STRA</name>
<reference evidence="4 5" key="1">
    <citation type="submission" date="2019-01" db="EMBL/GenBank/DDBJ databases">
        <authorList>
            <person name="Ferrante I. M."/>
        </authorList>
    </citation>
    <scope>NUCLEOTIDE SEQUENCE [LARGE SCALE GENOMIC DNA]</scope>
    <source>
        <strain evidence="4 5">B856</strain>
    </source>
</reference>
<sequence>MKFSFTALSLSQLLAFACPASAMFQIDNSPNLSGNGRGLRKLLSKARRLEDNDEGNNDDGGNNGGEQNQEEMEAFLMDFSMKFMECIPDQVLTDADYNDHFGVVIFRLCPANSCSDNSGCKSGYADFAVDVGTYVDAFLTDQADNMNWDDKFDGDEMGECTQFKAEGGNDDGVSYYVGPGCTSDGKGVKLGLFEDQYCYQESETSFETISNGWGLPYSNGGLVSTQCTSCTEDGGLREMCSDLYENSPHRCEKEFDFKHYYYDTNFEMYRYGQDTTGCTKIDVMLNPKGVFSQGAVWTDAILAVMLLVVTGAGYAWYSSWWEEQKLNLEEIDDDEDSQAYHLGGDEDEDDHSEFSQHGAELNDSTLTEPVVAEGTMA</sequence>
<evidence type="ECO:0000313" key="4">
    <source>
        <dbReference type="EMBL" id="VEU38500.1"/>
    </source>
</evidence>
<dbReference type="PROSITE" id="PS51257">
    <property type="entry name" value="PROKAR_LIPOPROTEIN"/>
    <property type="match status" value="1"/>
</dbReference>
<accession>A0A448Z917</accession>
<feature type="signal peptide" evidence="3">
    <location>
        <begin position="1"/>
        <end position="22"/>
    </location>
</feature>
<evidence type="ECO:0000256" key="1">
    <source>
        <dbReference type="SAM" id="MobiDB-lite"/>
    </source>
</evidence>
<feature type="region of interest" description="Disordered" evidence="1">
    <location>
        <begin position="48"/>
        <end position="67"/>
    </location>
</feature>
<dbReference type="Proteomes" id="UP000291116">
    <property type="component" value="Unassembled WGS sequence"/>
</dbReference>
<feature type="region of interest" description="Disordered" evidence="1">
    <location>
        <begin position="338"/>
        <end position="377"/>
    </location>
</feature>
<keyword evidence="2" id="KW-0472">Membrane</keyword>
<evidence type="ECO:0000256" key="2">
    <source>
        <dbReference type="SAM" id="Phobius"/>
    </source>
</evidence>
<feature type="chain" id="PRO_5019194630" description="Niemann-Pick C1 N-terminal domain-containing protein" evidence="3">
    <location>
        <begin position="23"/>
        <end position="377"/>
    </location>
</feature>
<evidence type="ECO:0008006" key="6">
    <source>
        <dbReference type="Google" id="ProtNLM"/>
    </source>
</evidence>
<keyword evidence="5" id="KW-1185">Reference proteome</keyword>
<dbReference type="EMBL" id="CAACVS010000171">
    <property type="protein sequence ID" value="VEU38500.1"/>
    <property type="molecule type" value="Genomic_DNA"/>
</dbReference>
<dbReference type="OrthoDB" id="49935at2759"/>
<keyword evidence="2" id="KW-0812">Transmembrane</keyword>
<proteinExistence type="predicted"/>
<protein>
    <recommendedName>
        <fullName evidence="6">Niemann-Pick C1 N-terminal domain-containing protein</fullName>
    </recommendedName>
</protein>
<evidence type="ECO:0000256" key="3">
    <source>
        <dbReference type="SAM" id="SignalP"/>
    </source>
</evidence>
<keyword evidence="3" id="KW-0732">Signal</keyword>
<organism evidence="4 5">
    <name type="scientific">Pseudo-nitzschia multistriata</name>
    <dbReference type="NCBI Taxonomy" id="183589"/>
    <lineage>
        <taxon>Eukaryota</taxon>
        <taxon>Sar</taxon>
        <taxon>Stramenopiles</taxon>
        <taxon>Ochrophyta</taxon>
        <taxon>Bacillariophyta</taxon>
        <taxon>Bacillariophyceae</taxon>
        <taxon>Bacillariophycidae</taxon>
        <taxon>Bacillariales</taxon>
        <taxon>Bacillariaceae</taxon>
        <taxon>Pseudo-nitzschia</taxon>
    </lineage>
</organism>